<dbReference type="InterPro" id="IPR036388">
    <property type="entry name" value="WH-like_DNA-bd_sf"/>
</dbReference>
<keyword evidence="6" id="KW-1185">Reference proteome</keyword>
<feature type="domain" description="HTH luxR-type" evidence="4">
    <location>
        <begin position="839"/>
        <end position="904"/>
    </location>
</feature>
<accession>A0A1H8SDD0</accession>
<dbReference type="GO" id="GO:0003677">
    <property type="term" value="F:DNA binding"/>
    <property type="evidence" value="ECO:0007669"/>
    <property type="project" value="InterPro"/>
</dbReference>
<dbReference type="EMBL" id="FOEF01000002">
    <property type="protein sequence ID" value="SEO77059.1"/>
    <property type="molecule type" value="Genomic_DNA"/>
</dbReference>
<dbReference type="SUPFAM" id="SSF46894">
    <property type="entry name" value="C-terminal effector domain of the bipartite response regulators"/>
    <property type="match status" value="1"/>
</dbReference>
<dbReference type="Proteomes" id="UP000198582">
    <property type="component" value="Unassembled WGS sequence"/>
</dbReference>
<dbReference type="PROSITE" id="PS50043">
    <property type="entry name" value="HTH_LUXR_2"/>
    <property type="match status" value="1"/>
</dbReference>
<dbReference type="InterPro" id="IPR027417">
    <property type="entry name" value="P-loop_NTPase"/>
</dbReference>
<evidence type="ECO:0000256" key="1">
    <source>
        <dbReference type="ARBA" id="ARBA00022741"/>
    </source>
</evidence>
<protein>
    <submittedName>
        <fullName evidence="5">Regulatory protein, luxR family</fullName>
    </submittedName>
</protein>
<proteinExistence type="predicted"/>
<dbReference type="PROSITE" id="PS00622">
    <property type="entry name" value="HTH_LUXR_1"/>
    <property type="match status" value="1"/>
</dbReference>
<dbReference type="GO" id="GO:0006355">
    <property type="term" value="P:regulation of DNA-templated transcription"/>
    <property type="evidence" value="ECO:0007669"/>
    <property type="project" value="InterPro"/>
</dbReference>
<dbReference type="GO" id="GO:0004016">
    <property type="term" value="F:adenylate cyclase activity"/>
    <property type="evidence" value="ECO:0007669"/>
    <property type="project" value="TreeGrafter"/>
</dbReference>
<feature type="region of interest" description="Disordered" evidence="3">
    <location>
        <begin position="801"/>
        <end position="846"/>
    </location>
</feature>
<dbReference type="InterPro" id="IPR041664">
    <property type="entry name" value="AAA_16"/>
</dbReference>
<evidence type="ECO:0000256" key="3">
    <source>
        <dbReference type="SAM" id="MobiDB-lite"/>
    </source>
</evidence>
<dbReference type="PRINTS" id="PR00038">
    <property type="entry name" value="HTHLUXR"/>
</dbReference>
<dbReference type="Gene3D" id="3.40.50.300">
    <property type="entry name" value="P-loop containing nucleotide triphosphate hydrolases"/>
    <property type="match status" value="1"/>
</dbReference>
<name>A0A1H8SDD0_9PSEU</name>
<keyword evidence="2" id="KW-0067">ATP-binding</keyword>
<dbReference type="Pfam" id="PF00196">
    <property type="entry name" value="GerE"/>
    <property type="match status" value="1"/>
</dbReference>
<evidence type="ECO:0000313" key="6">
    <source>
        <dbReference type="Proteomes" id="UP000198582"/>
    </source>
</evidence>
<dbReference type="PANTHER" id="PTHR16305">
    <property type="entry name" value="TESTICULAR SOLUBLE ADENYLYL CYCLASE"/>
    <property type="match status" value="1"/>
</dbReference>
<organism evidence="5 6">
    <name type="scientific">Amycolatopsis saalfeldensis</name>
    <dbReference type="NCBI Taxonomy" id="394193"/>
    <lineage>
        <taxon>Bacteria</taxon>
        <taxon>Bacillati</taxon>
        <taxon>Actinomycetota</taxon>
        <taxon>Actinomycetes</taxon>
        <taxon>Pseudonocardiales</taxon>
        <taxon>Pseudonocardiaceae</taxon>
        <taxon>Amycolatopsis</taxon>
    </lineage>
</organism>
<dbReference type="GO" id="GO:0005737">
    <property type="term" value="C:cytoplasm"/>
    <property type="evidence" value="ECO:0007669"/>
    <property type="project" value="TreeGrafter"/>
</dbReference>
<dbReference type="Pfam" id="PF13191">
    <property type="entry name" value="AAA_16"/>
    <property type="match status" value="1"/>
</dbReference>
<evidence type="ECO:0000313" key="5">
    <source>
        <dbReference type="EMBL" id="SEO77059.1"/>
    </source>
</evidence>
<evidence type="ECO:0000256" key="2">
    <source>
        <dbReference type="ARBA" id="ARBA00022840"/>
    </source>
</evidence>
<dbReference type="InterPro" id="IPR000792">
    <property type="entry name" value="Tscrpt_reg_LuxR_C"/>
</dbReference>
<dbReference type="InterPro" id="IPR016032">
    <property type="entry name" value="Sig_transdc_resp-reg_C-effctor"/>
</dbReference>
<keyword evidence="1" id="KW-0547">Nucleotide-binding</keyword>
<feature type="compositionally biased region" description="Low complexity" evidence="3">
    <location>
        <begin position="831"/>
        <end position="845"/>
    </location>
</feature>
<dbReference type="SMART" id="SM00421">
    <property type="entry name" value="HTH_LUXR"/>
    <property type="match status" value="1"/>
</dbReference>
<dbReference type="STRING" id="394193.SAMN04489732_10268"/>
<sequence>MLLEREPEIESLTASLREARTGRGRLVVIGGPLGAGKSHLLHAMREHALGEGVPALQAGCALPERDFAYGVVHQLLDSALLLGLSEPSRRAFSETAEDQVLENLQKLVRESSGRNPLLVLVDDAHWADDASLDWLNRLTGRLDGLSIVVVVTVREGDPLSGRPALRELAGRAAGNVTLGPLSPVATRIAVAEEFGEPGDEGFVRCCHETSAGRPLFLMSILAELRRLGYHPIAEHTEAARLLLPSALRQRIMACLRSQPEPVRRFAHALAVLGERDSRDLLCALAGLDPADCDAASDSLARLGLLDPGPAQHFVHHAVRDAVEHSMVTDQWSALHSKLAELLQGCDSPAEDVAAHLVHADHPPAPWAVDVLRAAGRSAGARGDCGSATRYLRRALLSCPPDDAGRARLLVDLSAAERRFDPFLSAQHLSEALPLFESTLDRGRAAVRIEPLTLGRHPGPVVELLEGLRAEFGDPAGLSGESREISLKLEARVRYARHRDPADLADAAERLAGLGEHPPQGTAGERELIGSLVFAATMSGTGSARVTELGERIMRHEPAALEQVHTATPLVVRSLVLADALEEAGAWLDAVSAQEREVGAPAARAFVAVQRALIAVRRGKPEEAAGLAGLALDLANASLSSASEGSTHALVLAAMGTGDATTAARLLGRCAEYDAGGASWLGKLVHGGIAATAGNHAVALEHFHACGRELDAAGWRNPELVPWRSWAALLHHRLGQQAAAEELIEQEHARTVEWGTPQGQGRALRVWGTITEGTAGIELLRRSAAVLNDSVNRLEQTKTGRLLAKRLGQSDAAEPHRRRGQGLEHETPWLVPATAGASAAPAPRGALTGSERRIAEFAAQGLTNQLIADEVDVTPRTVEKHLTSVYRKLGVPGRSALPAALERLPPSTSD</sequence>
<dbReference type="CDD" id="cd06170">
    <property type="entry name" value="LuxR_C_like"/>
    <property type="match status" value="1"/>
</dbReference>
<gene>
    <name evidence="5" type="ORF">SAMN04489732_10268</name>
</gene>
<dbReference type="AlphaFoldDB" id="A0A1H8SDD0"/>
<dbReference type="GO" id="GO:0005524">
    <property type="term" value="F:ATP binding"/>
    <property type="evidence" value="ECO:0007669"/>
    <property type="project" value="UniProtKB-KW"/>
</dbReference>
<dbReference type="SUPFAM" id="SSF52540">
    <property type="entry name" value="P-loop containing nucleoside triphosphate hydrolases"/>
    <property type="match status" value="1"/>
</dbReference>
<reference evidence="6" key="1">
    <citation type="submission" date="2016-10" db="EMBL/GenBank/DDBJ databases">
        <authorList>
            <person name="Varghese N."/>
            <person name="Submissions S."/>
        </authorList>
    </citation>
    <scope>NUCLEOTIDE SEQUENCE [LARGE SCALE GENOMIC DNA]</scope>
    <source>
        <strain evidence="6">DSM 44993</strain>
    </source>
</reference>
<dbReference type="PANTHER" id="PTHR16305:SF35">
    <property type="entry name" value="TRANSCRIPTIONAL ACTIVATOR DOMAIN"/>
    <property type="match status" value="1"/>
</dbReference>
<dbReference type="Gene3D" id="1.10.10.10">
    <property type="entry name" value="Winged helix-like DNA-binding domain superfamily/Winged helix DNA-binding domain"/>
    <property type="match status" value="1"/>
</dbReference>
<evidence type="ECO:0000259" key="4">
    <source>
        <dbReference type="PROSITE" id="PS50043"/>
    </source>
</evidence>